<reference evidence="1" key="1">
    <citation type="journal article" date="2014" name="Front. Microbiol.">
        <title>High frequency of phylogenetically diverse reductive dehalogenase-homologous genes in deep subseafloor sedimentary metagenomes.</title>
        <authorList>
            <person name="Kawai M."/>
            <person name="Futagami T."/>
            <person name="Toyoda A."/>
            <person name="Takaki Y."/>
            <person name="Nishi S."/>
            <person name="Hori S."/>
            <person name="Arai W."/>
            <person name="Tsubouchi T."/>
            <person name="Morono Y."/>
            <person name="Uchiyama I."/>
            <person name="Ito T."/>
            <person name="Fujiyama A."/>
            <person name="Inagaki F."/>
            <person name="Takami H."/>
        </authorList>
    </citation>
    <scope>NUCLEOTIDE SEQUENCE</scope>
    <source>
        <strain evidence="1">Expedition CK06-06</strain>
    </source>
</reference>
<comment type="caution">
    <text evidence="1">The sequence shown here is derived from an EMBL/GenBank/DDBJ whole genome shotgun (WGS) entry which is preliminary data.</text>
</comment>
<evidence type="ECO:0000313" key="1">
    <source>
        <dbReference type="EMBL" id="GAF89753.1"/>
    </source>
</evidence>
<dbReference type="AlphaFoldDB" id="X0T8C4"/>
<organism evidence="1">
    <name type="scientific">marine sediment metagenome</name>
    <dbReference type="NCBI Taxonomy" id="412755"/>
    <lineage>
        <taxon>unclassified sequences</taxon>
        <taxon>metagenomes</taxon>
        <taxon>ecological metagenomes</taxon>
    </lineage>
</organism>
<accession>X0T8C4</accession>
<feature type="non-terminal residue" evidence="1">
    <location>
        <position position="189"/>
    </location>
</feature>
<proteinExistence type="predicted"/>
<name>X0T8C4_9ZZZZ</name>
<sequence>MQYQKVLHELYNSKGVLGSLTMEYDSYLKDAIKRIDNFWFENIKLIEKVELVILAEAPMWGDKESYIYNPDANETDFFKCEHLNSKYSSEYSGKTELITALIDKGIVFLDVSPFPLNPKKTAICYRKRRKSKSNSKKIGVKDYKKIMKDTFNSHTLPKLKEIYKKNDSEIPKYAYRYKTVMDKHETLFN</sequence>
<gene>
    <name evidence="1" type="ORF">S01H1_25450</name>
</gene>
<dbReference type="EMBL" id="BARS01015376">
    <property type="protein sequence ID" value="GAF89753.1"/>
    <property type="molecule type" value="Genomic_DNA"/>
</dbReference>
<protein>
    <submittedName>
        <fullName evidence="1">Uncharacterized protein</fullName>
    </submittedName>
</protein>